<proteinExistence type="predicted"/>
<protein>
    <submittedName>
        <fullName evidence="2">Uncharacterized protein</fullName>
    </submittedName>
</protein>
<feature type="compositionally biased region" description="Polar residues" evidence="1">
    <location>
        <begin position="1"/>
        <end position="24"/>
    </location>
</feature>
<evidence type="ECO:0000256" key="1">
    <source>
        <dbReference type="SAM" id="MobiDB-lite"/>
    </source>
</evidence>
<dbReference type="Proteomes" id="UP000250235">
    <property type="component" value="Unassembled WGS sequence"/>
</dbReference>
<evidence type="ECO:0000313" key="2">
    <source>
        <dbReference type="EMBL" id="KZV22874.1"/>
    </source>
</evidence>
<dbReference type="AlphaFoldDB" id="A0A2Z7AM16"/>
<organism evidence="2 3">
    <name type="scientific">Dorcoceras hygrometricum</name>
    <dbReference type="NCBI Taxonomy" id="472368"/>
    <lineage>
        <taxon>Eukaryota</taxon>
        <taxon>Viridiplantae</taxon>
        <taxon>Streptophyta</taxon>
        <taxon>Embryophyta</taxon>
        <taxon>Tracheophyta</taxon>
        <taxon>Spermatophyta</taxon>
        <taxon>Magnoliopsida</taxon>
        <taxon>eudicotyledons</taxon>
        <taxon>Gunneridae</taxon>
        <taxon>Pentapetalae</taxon>
        <taxon>asterids</taxon>
        <taxon>lamiids</taxon>
        <taxon>Lamiales</taxon>
        <taxon>Gesneriaceae</taxon>
        <taxon>Didymocarpoideae</taxon>
        <taxon>Trichosporeae</taxon>
        <taxon>Loxocarpinae</taxon>
        <taxon>Dorcoceras</taxon>
    </lineage>
</organism>
<accession>A0A2Z7AM16</accession>
<dbReference type="EMBL" id="KV014021">
    <property type="protein sequence ID" value="KZV22874.1"/>
    <property type="molecule type" value="Genomic_DNA"/>
</dbReference>
<gene>
    <name evidence="2" type="ORF">F511_18508</name>
</gene>
<reference evidence="2 3" key="1">
    <citation type="journal article" date="2015" name="Proc. Natl. Acad. Sci. U.S.A.">
        <title>The resurrection genome of Boea hygrometrica: A blueprint for survival of dehydration.</title>
        <authorList>
            <person name="Xiao L."/>
            <person name="Yang G."/>
            <person name="Zhang L."/>
            <person name="Yang X."/>
            <person name="Zhao S."/>
            <person name="Ji Z."/>
            <person name="Zhou Q."/>
            <person name="Hu M."/>
            <person name="Wang Y."/>
            <person name="Chen M."/>
            <person name="Xu Y."/>
            <person name="Jin H."/>
            <person name="Xiao X."/>
            <person name="Hu G."/>
            <person name="Bao F."/>
            <person name="Hu Y."/>
            <person name="Wan P."/>
            <person name="Li L."/>
            <person name="Deng X."/>
            <person name="Kuang T."/>
            <person name="Xiang C."/>
            <person name="Zhu J.K."/>
            <person name="Oliver M.J."/>
            <person name="He Y."/>
        </authorList>
    </citation>
    <scope>NUCLEOTIDE SEQUENCE [LARGE SCALE GENOMIC DNA]</scope>
    <source>
        <strain evidence="3">cv. XS01</strain>
    </source>
</reference>
<sequence length="467" mass="53430">MTSSQSAVSYSDQQLRKSYQQMSREAQEMKRRRRRRFQSQVTVEEADVSYYSRSCRQLPFIMKNDGNQQMVRVQQMKRDQLLCKHALKQRESWISVDDISNDVITTNSRWEIQSQDFHDQRLDNQLQTYRYNQLEIQTQAIFIQSRATVDPVEGYSALHIHSTKNSAEAQSSSRHESAAKQFTIYESWMSTAELNSNGENDKKPEKEKDTRTIPCRSTTIGKSRVAIDPIAMHTSWRSNSDIASVTRDEGIDQLNFHSAKLGYLKLLQMSTQTQQDKAGNKYEVKPQYEELSKQLGGRHSNPVVTAPTIALDFSDTTQQSTSHNVAPNQALTTTTQTTRKAHPKAQKNQLLNLRNETSNSRTSRAFGISQLVAPSFQIIDETSRKRSADTHSFSSIKSAEANKSIRGKALQYDTVPTYLNDAAAITSRQQLSPQNSYLLVARKLSKRRRIYKTKRRHFSTLLHKCAC</sequence>
<keyword evidence="3" id="KW-1185">Reference proteome</keyword>
<name>A0A2Z7AM16_9LAMI</name>
<feature type="region of interest" description="Disordered" evidence="1">
    <location>
        <begin position="1"/>
        <end position="38"/>
    </location>
</feature>
<evidence type="ECO:0000313" key="3">
    <source>
        <dbReference type="Proteomes" id="UP000250235"/>
    </source>
</evidence>